<comment type="caution">
    <text evidence="4">The sequence shown here is derived from an EMBL/GenBank/DDBJ whole genome shotgun (WGS) entry which is preliminary data.</text>
</comment>
<dbReference type="InterPro" id="IPR013785">
    <property type="entry name" value="Aldolase_TIM"/>
</dbReference>
<evidence type="ECO:0000313" key="5">
    <source>
        <dbReference type="Proteomes" id="UP000004291"/>
    </source>
</evidence>
<keyword evidence="5" id="KW-1185">Reference proteome</keyword>
<dbReference type="OrthoDB" id="9804454at2"/>
<dbReference type="STRING" id="411684.HPDFL43_11691"/>
<dbReference type="PANTHER" id="PTHR43656:SF2">
    <property type="entry name" value="BINDING OXIDOREDUCTASE, PUTATIVE (AFU_ORTHOLOGUE AFUA_2G08260)-RELATED"/>
    <property type="match status" value="1"/>
</dbReference>
<evidence type="ECO:0000259" key="3">
    <source>
        <dbReference type="Pfam" id="PF00724"/>
    </source>
</evidence>
<reference evidence="4 5" key="2">
    <citation type="submission" date="2012-06" db="EMBL/GenBank/DDBJ databases">
        <authorList>
            <person name="Fiebig A."/>
        </authorList>
    </citation>
    <scope>NUCLEOTIDE SEQUENCE [LARGE SCALE GENOMIC DNA]</scope>
    <source>
        <strain evidence="4 5">DFL-43</strain>
    </source>
</reference>
<dbReference type="AlphaFoldDB" id="A9DB78"/>
<dbReference type="PANTHER" id="PTHR43656">
    <property type="entry name" value="BINDING OXIDOREDUCTASE, PUTATIVE (AFU_ORTHOLOGUE AFUA_2G08260)-RELATED"/>
    <property type="match status" value="1"/>
</dbReference>
<organism evidence="4 5">
    <name type="scientific">Hoeflea phototrophica (strain DSM 17068 / NCIMB 14078 / DFL-43)</name>
    <dbReference type="NCBI Taxonomy" id="411684"/>
    <lineage>
        <taxon>Bacteria</taxon>
        <taxon>Pseudomonadati</taxon>
        <taxon>Pseudomonadota</taxon>
        <taxon>Alphaproteobacteria</taxon>
        <taxon>Hyphomicrobiales</taxon>
        <taxon>Rhizobiaceae</taxon>
        <taxon>Hoeflea</taxon>
    </lineage>
</organism>
<name>A9DB78_HOEPD</name>
<dbReference type="RefSeq" id="WP_007198109.1">
    <property type="nucleotide sequence ID" value="NZ_CM002917.1"/>
</dbReference>
<sequence>MSDPDQSLFEPLTLPCGITLKNRISKSAMSDSLGDGTGHPTAAQIRLYERWAEGGAGLSIIGEVQADPGFAEKPGNLVLNHNSDLARFHDLTRRGTANGMHLWPQLGHAGAMAYPPISNPKGPSALDLPGLAASAMTADEIAALPAQFAQTAKLAQSAGFTGVQVHAAHGFLLSQFLSPLFNRREDGYGGSIENRMRLLLEVIDAVRNALGPDMPIAVKLNATDQLEGGLGQEDALTVAAALDATGIDLLDISGGTYFPGAKSASDSGGKGPYFLDFAKRARQVTRKPLMATGGFKTLAQASDAVSSGTVDMVGLARALALEPGLPALWQQGKMPEPAFPRFQDPPEGGVTAWYTMCLTAIGENGPAPDTAKLDEAIAIYEARDRTRTDIWRRTFG</sequence>
<evidence type="ECO:0000256" key="1">
    <source>
        <dbReference type="ARBA" id="ARBA00022630"/>
    </source>
</evidence>
<proteinExistence type="predicted"/>
<dbReference type="CDD" id="cd04733">
    <property type="entry name" value="OYE_like_2_FMN"/>
    <property type="match status" value="1"/>
</dbReference>
<dbReference type="Pfam" id="PF00724">
    <property type="entry name" value="Oxidored_FMN"/>
    <property type="match status" value="1"/>
</dbReference>
<reference evidence="4 5" key="1">
    <citation type="submission" date="2007-10" db="EMBL/GenBank/DDBJ databases">
        <authorList>
            <person name="Wagner-Dobler I."/>
            <person name="Ferriera S."/>
            <person name="Johnson J."/>
            <person name="Kravitz S."/>
            <person name="Beeson K."/>
            <person name="Sutton G."/>
            <person name="Rogers Y.-H."/>
            <person name="Friedman R."/>
            <person name="Frazier M."/>
            <person name="Venter J.C."/>
        </authorList>
    </citation>
    <scope>NUCLEOTIDE SEQUENCE [LARGE SCALE GENOMIC DNA]</scope>
    <source>
        <strain evidence="4 5">DFL-43</strain>
    </source>
</reference>
<evidence type="ECO:0000256" key="2">
    <source>
        <dbReference type="ARBA" id="ARBA00023002"/>
    </source>
</evidence>
<dbReference type="Gene3D" id="3.20.20.70">
    <property type="entry name" value="Aldolase class I"/>
    <property type="match status" value="1"/>
</dbReference>
<accession>A9DB78</accession>
<dbReference type="InterPro" id="IPR051799">
    <property type="entry name" value="NADH_flavin_oxidoreductase"/>
</dbReference>
<dbReference type="eggNOG" id="COG1902">
    <property type="taxonomic scope" value="Bacteria"/>
</dbReference>
<dbReference type="GO" id="GO:0016491">
    <property type="term" value="F:oxidoreductase activity"/>
    <property type="evidence" value="ECO:0007669"/>
    <property type="project" value="UniProtKB-KW"/>
</dbReference>
<keyword evidence="2" id="KW-0560">Oxidoreductase</keyword>
<protein>
    <submittedName>
        <fullName evidence="4">NADH:flavin oxidoreductase, Old Yellow Enzyme family</fullName>
    </submittedName>
</protein>
<dbReference type="EMBL" id="ABIA03000004">
    <property type="protein sequence ID" value="EDQ32460.1"/>
    <property type="molecule type" value="Genomic_DNA"/>
</dbReference>
<dbReference type="HOGENOM" id="CLU_012153_6_2_5"/>
<evidence type="ECO:0000313" key="4">
    <source>
        <dbReference type="EMBL" id="EDQ32460.1"/>
    </source>
</evidence>
<dbReference type="GO" id="GO:0010181">
    <property type="term" value="F:FMN binding"/>
    <property type="evidence" value="ECO:0007669"/>
    <property type="project" value="InterPro"/>
</dbReference>
<dbReference type="InterPro" id="IPR001155">
    <property type="entry name" value="OxRdtase_FMN_N"/>
</dbReference>
<dbReference type="Proteomes" id="UP000004291">
    <property type="component" value="Chromosome"/>
</dbReference>
<dbReference type="SUPFAM" id="SSF51395">
    <property type="entry name" value="FMN-linked oxidoreductases"/>
    <property type="match status" value="1"/>
</dbReference>
<keyword evidence="1" id="KW-0285">Flavoprotein</keyword>
<feature type="domain" description="NADH:flavin oxidoreductase/NADH oxidase N-terminal" evidence="3">
    <location>
        <begin position="7"/>
        <end position="332"/>
    </location>
</feature>
<gene>
    <name evidence="4" type="ORF">HPDFL43_11691</name>
</gene>